<evidence type="ECO:0000313" key="12">
    <source>
        <dbReference type="EMBL" id="KRM13445.1"/>
    </source>
</evidence>
<dbReference type="PANTHER" id="PTHR11067">
    <property type="entry name" value="INOSINE TRIPHOSPHATE PYROPHOSPHATASE/HAM1 PROTEIN"/>
    <property type="match status" value="1"/>
</dbReference>
<dbReference type="EC" id="3.6.1.66" evidence="10"/>
<dbReference type="InterPro" id="IPR020922">
    <property type="entry name" value="dITP/XTP_pyrophosphatase"/>
</dbReference>
<dbReference type="EMBL" id="AZGF01000001">
    <property type="protein sequence ID" value="KRM13445.1"/>
    <property type="molecule type" value="Genomic_DNA"/>
</dbReference>
<protein>
    <recommendedName>
        <fullName evidence="10">dITP/XTP pyrophosphatase</fullName>
        <ecNumber evidence="10">3.6.1.66</ecNumber>
    </recommendedName>
    <alternativeName>
        <fullName evidence="10">Non-canonical purine NTP pyrophosphatase</fullName>
    </alternativeName>
    <alternativeName>
        <fullName evidence="10">Non-standard purine NTP pyrophosphatase</fullName>
    </alternativeName>
    <alternativeName>
        <fullName evidence="10">Nucleoside-triphosphate diphosphatase</fullName>
    </alternativeName>
    <alternativeName>
        <fullName evidence="10">Nucleoside-triphosphate pyrophosphatase</fullName>
        <shortName evidence="10">NTPase</shortName>
    </alternativeName>
</protein>
<sequence length="198" mass="22033">MDTIVVATNNQNKAREYRELFEPWNITVKTLADFDIPFDINENGTTFEQNALIKTQAVVNATKLPVVADDSGLVVDALDGEPGVHSARYAGDHDDEANIDKLLTNMRGVPDSKRTAHFHTTLVALKPNGSKLVADGNVSGRILMERHGENGFGYDPVFYVPETESSMAELTDQQKNAISHRGRAMRQLMINFESWWNA</sequence>
<comment type="cofactor">
    <cofactor evidence="10">
        <name>Mg(2+)</name>
        <dbReference type="ChEBI" id="CHEBI:18420"/>
    </cofactor>
    <text evidence="10">Binds 1 Mg(2+) ion per subunit.</text>
</comment>
<evidence type="ECO:0000256" key="3">
    <source>
        <dbReference type="ARBA" id="ARBA00022723"/>
    </source>
</evidence>
<comment type="catalytic activity">
    <reaction evidence="10">
        <text>ITP + H2O = IMP + diphosphate + H(+)</text>
        <dbReference type="Rhea" id="RHEA:29399"/>
        <dbReference type="ChEBI" id="CHEBI:15377"/>
        <dbReference type="ChEBI" id="CHEBI:15378"/>
        <dbReference type="ChEBI" id="CHEBI:33019"/>
        <dbReference type="ChEBI" id="CHEBI:58053"/>
        <dbReference type="ChEBI" id="CHEBI:61402"/>
        <dbReference type="EC" id="3.6.1.66"/>
    </reaction>
</comment>
<keyword evidence="6 10" id="KW-0460">Magnesium</keyword>
<keyword evidence="5 10" id="KW-0378">Hydrolase</keyword>
<evidence type="ECO:0000256" key="10">
    <source>
        <dbReference type="HAMAP-Rule" id="MF_01405"/>
    </source>
</evidence>
<dbReference type="InterPro" id="IPR002637">
    <property type="entry name" value="RdgB/HAM1"/>
</dbReference>
<dbReference type="HAMAP" id="MF_01405">
    <property type="entry name" value="Non_canon_purine_NTPase"/>
    <property type="match status" value="1"/>
</dbReference>
<dbReference type="Proteomes" id="UP000051820">
    <property type="component" value="Unassembled WGS sequence"/>
</dbReference>
<feature type="binding site" evidence="10">
    <location>
        <begin position="152"/>
        <end position="155"/>
    </location>
    <ligand>
        <name>substrate</name>
    </ligand>
</feature>
<keyword evidence="7 10" id="KW-0546">Nucleotide metabolism</keyword>
<dbReference type="OrthoDB" id="9807456at2"/>
<dbReference type="RefSeq" id="WP_010622766.1">
    <property type="nucleotide sequence ID" value="NZ_AZGF01000001.1"/>
</dbReference>
<keyword evidence="13" id="KW-1185">Reference proteome</keyword>
<evidence type="ECO:0000256" key="2">
    <source>
        <dbReference type="ARBA" id="ARBA00011738"/>
    </source>
</evidence>
<dbReference type="PATRIC" id="fig|1423807.3.peg.12"/>
<comment type="catalytic activity">
    <reaction evidence="8 10">
        <text>dITP + H2O = dIMP + diphosphate + H(+)</text>
        <dbReference type="Rhea" id="RHEA:28342"/>
        <dbReference type="ChEBI" id="CHEBI:15377"/>
        <dbReference type="ChEBI" id="CHEBI:15378"/>
        <dbReference type="ChEBI" id="CHEBI:33019"/>
        <dbReference type="ChEBI" id="CHEBI:61194"/>
        <dbReference type="ChEBI" id="CHEBI:61382"/>
        <dbReference type="EC" id="3.6.1.66"/>
    </reaction>
</comment>
<comment type="subunit">
    <text evidence="2 10">Homodimer.</text>
</comment>
<evidence type="ECO:0000256" key="5">
    <source>
        <dbReference type="ARBA" id="ARBA00022801"/>
    </source>
</evidence>
<feature type="binding site" evidence="10">
    <location>
        <begin position="8"/>
        <end position="13"/>
    </location>
    <ligand>
        <name>substrate</name>
    </ligand>
</feature>
<comment type="similarity">
    <text evidence="1 10 11">Belongs to the HAM1 NTPase family.</text>
</comment>
<name>A0A0R1W7M1_9LACO</name>
<dbReference type="NCBIfam" id="TIGR00042">
    <property type="entry name" value="RdgB/HAM1 family non-canonical purine NTP pyrophosphatase"/>
    <property type="match status" value="1"/>
</dbReference>
<feature type="binding site" evidence="10">
    <location>
        <position position="71"/>
    </location>
    <ligand>
        <name>substrate</name>
    </ligand>
</feature>
<proteinExistence type="inferred from homology"/>
<dbReference type="GO" id="GO:0009117">
    <property type="term" value="P:nucleotide metabolic process"/>
    <property type="evidence" value="ECO:0007669"/>
    <property type="project" value="UniProtKB-KW"/>
</dbReference>
<reference evidence="12 13" key="1">
    <citation type="journal article" date="2015" name="Genome Announc.">
        <title>Expanding the biotechnology potential of lactobacilli through comparative genomics of 213 strains and associated genera.</title>
        <authorList>
            <person name="Sun Z."/>
            <person name="Harris H.M."/>
            <person name="McCann A."/>
            <person name="Guo C."/>
            <person name="Argimon S."/>
            <person name="Zhang W."/>
            <person name="Yang X."/>
            <person name="Jeffery I.B."/>
            <person name="Cooney J.C."/>
            <person name="Kagawa T.F."/>
            <person name="Liu W."/>
            <person name="Song Y."/>
            <person name="Salvetti E."/>
            <person name="Wrobel A."/>
            <person name="Rasinkangas P."/>
            <person name="Parkhill J."/>
            <person name="Rea M.C."/>
            <person name="O'Sullivan O."/>
            <person name="Ritari J."/>
            <person name="Douillard F.P."/>
            <person name="Paul Ross R."/>
            <person name="Yang R."/>
            <person name="Briner A.E."/>
            <person name="Felis G.E."/>
            <person name="de Vos W.M."/>
            <person name="Barrangou R."/>
            <person name="Klaenhammer T.R."/>
            <person name="Caufield P.W."/>
            <person name="Cui Y."/>
            <person name="Zhang H."/>
            <person name="O'Toole P.W."/>
        </authorList>
    </citation>
    <scope>NUCLEOTIDE SEQUENCE [LARGE SCALE GENOMIC DNA]</scope>
    <source>
        <strain evidence="12 13">DSM 5007</strain>
    </source>
</reference>
<evidence type="ECO:0000256" key="6">
    <source>
        <dbReference type="ARBA" id="ARBA00022842"/>
    </source>
</evidence>
<dbReference type="CDD" id="cd00515">
    <property type="entry name" value="HAM1"/>
    <property type="match status" value="1"/>
</dbReference>
<dbReference type="SUPFAM" id="SSF52972">
    <property type="entry name" value="ITPase-like"/>
    <property type="match status" value="1"/>
</dbReference>
<dbReference type="GO" id="GO:0036220">
    <property type="term" value="F:ITP diphosphatase activity"/>
    <property type="evidence" value="ECO:0007669"/>
    <property type="project" value="UniProtKB-UniRule"/>
</dbReference>
<dbReference type="AlphaFoldDB" id="A0A0R1W7M1"/>
<feature type="binding site" evidence="10">
    <location>
        <position position="175"/>
    </location>
    <ligand>
        <name>substrate</name>
    </ligand>
</feature>
<dbReference type="GO" id="GO:0046872">
    <property type="term" value="F:metal ion binding"/>
    <property type="evidence" value="ECO:0007669"/>
    <property type="project" value="UniProtKB-KW"/>
</dbReference>
<feature type="active site" description="Proton acceptor" evidence="10">
    <location>
        <position position="70"/>
    </location>
</feature>
<evidence type="ECO:0000313" key="13">
    <source>
        <dbReference type="Proteomes" id="UP000051820"/>
    </source>
</evidence>
<gene>
    <name evidence="12" type="ORF">FD16_GL000012</name>
</gene>
<dbReference type="GO" id="GO:0000166">
    <property type="term" value="F:nucleotide binding"/>
    <property type="evidence" value="ECO:0007669"/>
    <property type="project" value="UniProtKB-KW"/>
</dbReference>
<evidence type="ECO:0000256" key="4">
    <source>
        <dbReference type="ARBA" id="ARBA00022741"/>
    </source>
</evidence>
<evidence type="ECO:0000256" key="7">
    <source>
        <dbReference type="ARBA" id="ARBA00023080"/>
    </source>
</evidence>
<dbReference type="GO" id="GO:0009146">
    <property type="term" value="P:purine nucleoside triphosphate catabolic process"/>
    <property type="evidence" value="ECO:0007669"/>
    <property type="project" value="UniProtKB-UniRule"/>
</dbReference>
<comment type="function">
    <text evidence="10">Pyrophosphatase that catalyzes the hydrolysis of nucleoside triphosphates to their monophosphate derivatives, with a high preference for the non-canonical purine nucleotides XTP (xanthosine triphosphate), dITP (deoxyinosine triphosphate) and ITP. Seems to function as a house-cleaning enzyme that removes non-canonical purine nucleotides from the nucleotide pool, thus preventing their incorporation into DNA/RNA and avoiding chromosomal lesions.</text>
</comment>
<evidence type="ECO:0000256" key="11">
    <source>
        <dbReference type="RuleBase" id="RU003781"/>
    </source>
</evidence>
<dbReference type="Pfam" id="PF01725">
    <property type="entry name" value="Ham1p_like"/>
    <property type="match status" value="1"/>
</dbReference>
<evidence type="ECO:0000256" key="1">
    <source>
        <dbReference type="ARBA" id="ARBA00008023"/>
    </source>
</evidence>
<dbReference type="eggNOG" id="COG0127">
    <property type="taxonomic scope" value="Bacteria"/>
</dbReference>
<comment type="caution">
    <text evidence="10">Lacks conserved residue(s) required for the propagation of feature annotation.</text>
</comment>
<dbReference type="GO" id="GO:0005829">
    <property type="term" value="C:cytosol"/>
    <property type="evidence" value="ECO:0007669"/>
    <property type="project" value="TreeGrafter"/>
</dbReference>
<comment type="caution">
    <text evidence="12">The sequence shown here is derived from an EMBL/GenBank/DDBJ whole genome shotgun (WGS) entry which is preliminary data.</text>
</comment>
<dbReference type="Gene3D" id="3.90.950.10">
    <property type="match status" value="1"/>
</dbReference>
<dbReference type="GO" id="GO:0036222">
    <property type="term" value="F:XTP diphosphatase activity"/>
    <property type="evidence" value="ECO:0007669"/>
    <property type="project" value="UniProtKB-UniRule"/>
</dbReference>
<dbReference type="NCBIfam" id="NF011397">
    <property type="entry name" value="PRK14822.1"/>
    <property type="match status" value="1"/>
</dbReference>
<keyword evidence="3 10" id="KW-0479">Metal-binding</keyword>
<dbReference type="STRING" id="1423807.FD16_GL000012"/>
<accession>A0A0R1W7M1</accession>
<evidence type="ECO:0000256" key="8">
    <source>
        <dbReference type="ARBA" id="ARBA00051875"/>
    </source>
</evidence>
<evidence type="ECO:0000256" key="9">
    <source>
        <dbReference type="ARBA" id="ARBA00052017"/>
    </source>
</evidence>
<feature type="binding site" evidence="10">
    <location>
        <position position="70"/>
    </location>
    <ligand>
        <name>Mg(2+)</name>
        <dbReference type="ChEBI" id="CHEBI:18420"/>
    </ligand>
</feature>
<dbReference type="GO" id="GO:0035870">
    <property type="term" value="F:dITP diphosphatase activity"/>
    <property type="evidence" value="ECO:0007669"/>
    <property type="project" value="UniProtKB-UniRule"/>
</dbReference>
<comment type="catalytic activity">
    <reaction evidence="9 10">
        <text>XTP + H2O = XMP + diphosphate + H(+)</text>
        <dbReference type="Rhea" id="RHEA:28610"/>
        <dbReference type="ChEBI" id="CHEBI:15377"/>
        <dbReference type="ChEBI" id="CHEBI:15378"/>
        <dbReference type="ChEBI" id="CHEBI:33019"/>
        <dbReference type="ChEBI" id="CHEBI:57464"/>
        <dbReference type="ChEBI" id="CHEBI:61314"/>
        <dbReference type="EC" id="3.6.1.66"/>
    </reaction>
</comment>
<dbReference type="PANTHER" id="PTHR11067:SF9">
    <property type="entry name" value="INOSINE TRIPHOSPHATE PYROPHOSPHATASE"/>
    <property type="match status" value="1"/>
</dbReference>
<organism evidence="12 13">
    <name type="scientific">Paucilactobacillus suebicus DSM 5007 = KCTC 3549</name>
    <dbReference type="NCBI Taxonomy" id="1423807"/>
    <lineage>
        <taxon>Bacteria</taxon>
        <taxon>Bacillati</taxon>
        <taxon>Bacillota</taxon>
        <taxon>Bacilli</taxon>
        <taxon>Lactobacillales</taxon>
        <taxon>Lactobacillaceae</taxon>
        <taxon>Paucilactobacillus</taxon>
    </lineage>
</organism>
<feature type="binding site" evidence="10">
    <location>
        <begin position="180"/>
        <end position="181"/>
    </location>
    <ligand>
        <name>substrate</name>
    </ligand>
</feature>
<dbReference type="GO" id="GO:0017111">
    <property type="term" value="F:ribonucleoside triphosphate phosphatase activity"/>
    <property type="evidence" value="ECO:0007669"/>
    <property type="project" value="InterPro"/>
</dbReference>
<dbReference type="InterPro" id="IPR029001">
    <property type="entry name" value="ITPase-like_fam"/>
</dbReference>
<keyword evidence="4 10" id="KW-0547">Nucleotide-binding</keyword>
<dbReference type="FunFam" id="3.90.950.10:FF:000001">
    <property type="entry name" value="dITP/XTP pyrophosphatase"/>
    <property type="match status" value="1"/>
</dbReference>